<dbReference type="InterPro" id="IPR028082">
    <property type="entry name" value="Peripla_BP_I"/>
</dbReference>
<name>A0ABU0JQM1_HATLI</name>
<comment type="caution">
    <text evidence="6">The sequence shown here is derived from an EMBL/GenBank/DDBJ whole genome shotgun (WGS) entry which is preliminary data.</text>
</comment>
<evidence type="ECO:0000256" key="4">
    <source>
        <dbReference type="SAM" id="Phobius"/>
    </source>
</evidence>
<keyword evidence="3" id="KW-0732">Signal</keyword>
<dbReference type="PANTHER" id="PTHR46847">
    <property type="entry name" value="D-ALLOSE-BINDING PERIPLASMIC PROTEIN-RELATED"/>
    <property type="match status" value="1"/>
</dbReference>
<keyword evidence="4" id="KW-0812">Transmembrane</keyword>
<feature type="domain" description="Periplasmic binding protein" evidence="5">
    <location>
        <begin position="44"/>
        <end position="297"/>
    </location>
</feature>
<evidence type="ECO:0000313" key="6">
    <source>
        <dbReference type="EMBL" id="MDQ0478344.1"/>
    </source>
</evidence>
<evidence type="ECO:0000256" key="3">
    <source>
        <dbReference type="ARBA" id="ARBA00022729"/>
    </source>
</evidence>
<reference evidence="6 7" key="1">
    <citation type="submission" date="2023-07" db="EMBL/GenBank/DDBJ databases">
        <title>Genomic Encyclopedia of Type Strains, Phase IV (KMG-IV): sequencing the most valuable type-strain genomes for metagenomic binning, comparative biology and taxonomic classification.</title>
        <authorList>
            <person name="Goeker M."/>
        </authorList>
    </citation>
    <scope>NUCLEOTIDE SEQUENCE [LARGE SCALE GENOMIC DNA]</scope>
    <source>
        <strain evidence="6 7">DSM 1400</strain>
    </source>
</reference>
<keyword evidence="7" id="KW-1185">Reference proteome</keyword>
<keyword evidence="4" id="KW-0472">Membrane</keyword>
<dbReference type="EMBL" id="JAUSWN010000001">
    <property type="protein sequence ID" value="MDQ0478344.1"/>
    <property type="molecule type" value="Genomic_DNA"/>
</dbReference>
<proteinExistence type="inferred from homology"/>
<protein>
    <submittedName>
        <fullName evidence="6">Ribose transport system substrate-binding protein</fullName>
    </submittedName>
</protein>
<organism evidence="6 7">
    <name type="scientific">Hathewaya limosa</name>
    <name type="common">Clostridium limosum</name>
    <dbReference type="NCBI Taxonomy" id="1536"/>
    <lineage>
        <taxon>Bacteria</taxon>
        <taxon>Bacillati</taxon>
        <taxon>Bacillota</taxon>
        <taxon>Clostridia</taxon>
        <taxon>Eubacteriales</taxon>
        <taxon>Clostridiaceae</taxon>
        <taxon>Hathewaya</taxon>
    </lineage>
</organism>
<feature type="transmembrane region" description="Helical" evidence="4">
    <location>
        <begin position="6"/>
        <end position="24"/>
    </location>
</feature>
<gene>
    <name evidence="6" type="ORF">QOZ93_000045</name>
</gene>
<dbReference type="SUPFAM" id="SSF53822">
    <property type="entry name" value="Periplasmic binding protein-like I"/>
    <property type="match status" value="1"/>
</dbReference>
<keyword evidence="4" id="KW-1133">Transmembrane helix</keyword>
<evidence type="ECO:0000313" key="7">
    <source>
        <dbReference type="Proteomes" id="UP001224418"/>
    </source>
</evidence>
<evidence type="ECO:0000256" key="2">
    <source>
        <dbReference type="ARBA" id="ARBA00007639"/>
    </source>
</evidence>
<dbReference type="InterPro" id="IPR025997">
    <property type="entry name" value="SBP_2_dom"/>
</dbReference>
<dbReference type="Gene3D" id="3.40.50.2300">
    <property type="match status" value="2"/>
</dbReference>
<comment type="similarity">
    <text evidence="2">Belongs to the bacterial solute-binding protein 2 family.</text>
</comment>
<dbReference type="Pfam" id="PF13407">
    <property type="entry name" value="Peripla_BP_4"/>
    <property type="match status" value="1"/>
</dbReference>
<dbReference type="RefSeq" id="WP_307354672.1">
    <property type="nucleotide sequence ID" value="NZ_BAAACJ010000024.1"/>
</dbReference>
<dbReference type="PANTHER" id="PTHR46847:SF1">
    <property type="entry name" value="D-ALLOSE-BINDING PERIPLASMIC PROTEIN-RELATED"/>
    <property type="match status" value="1"/>
</dbReference>
<evidence type="ECO:0000256" key="1">
    <source>
        <dbReference type="ARBA" id="ARBA00004196"/>
    </source>
</evidence>
<evidence type="ECO:0000259" key="5">
    <source>
        <dbReference type="Pfam" id="PF13407"/>
    </source>
</evidence>
<accession>A0ABU0JQM1</accession>
<dbReference type="Proteomes" id="UP001224418">
    <property type="component" value="Unassembled WGS sequence"/>
</dbReference>
<comment type="subcellular location">
    <subcellularLocation>
        <location evidence="1">Cell envelope</location>
    </subcellularLocation>
</comment>
<sequence length="327" mass="36863">MKGFKIFFVGVVIIISAITIFFTFKNSPHNIDKNVSEDKKRIMLLAHIKTNPYWINIKSGAEEAARDRNCFLEYNGAEGNYIVENIRLMNKGIASKQDGILTYVLQEEKMKKSIEKAKDKGIAVMTIDSDVKDSSRQAYIGINNYNAGRLAAKTLIDKLKGEGEIAIIMGGKNNINQIERVKGVKDYVKQYEKIELLSIESSNSYLLESELVTKKILKEYPYVKAIICTSALDSIGAARAISDIKLKGKVQIIGFDAFDETLEYINQGLIYATIAPDAYELGYKAVNTMMDFLEGKQVKNFISPVEVITKKNIKKYKNKHKKLSELK</sequence>